<dbReference type="GO" id="GO:0003723">
    <property type="term" value="F:RNA binding"/>
    <property type="evidence" value="ECO:0007669"/>
    <property type="project" value="TreeGrafter"/>
</dbReference>
<feature type="compositionally biased region" description="Polar residues" evidence="5">
    <location>
        <begin position="518"/>
        <end position="539"/>
    </location>
</feature>
<proteinExistence type="predicted"/>
<evidence type="ECO:0000256" key="5">
    <source>
        <dbReference type="SAM" id="MobiDB-lite"/>
    </source>
</evidence>
<dbReference type="GO" id="GO:0005634">
    <property type="term" value="C:nucleus"/>
    <property type="evidence" value="ECO:0007669"/>
    <property type="project" value="TreeGrafter"/>
</dbReference>
<dbReference type="InterPro" id="IPR017937">
    <property type="entry name" value="Thioredoxin_CS"/>
</dbReference>
<feature type="region of interest" description="Disordered" evidence="5">
    <location>
        <begin position="516"/>
        <end position="560"/>
    </location>
</feature>
<feature type="compositionally biased region" description="Polar residues" evidence="5">
    <location>
        <begin position="819"/>
        <end position="834"/>
    </location>
</feature>
<keyword evidence="1" id="KW-0813">Transport</keyword>
<sequence length="1066" mass="120710">MMNSIVKPNTIRSLAVAAAKANSGRLGLTCIRHGSFKVQDDKDFLEKVENSKEPVIVDFFATWCGPCKALEPRLENIVAKRHGKITLAKVDIDSMGELAAKYEVGTIPALVVFRNGKVQERLVGLQDEDKLSLWSNGKYNYPANLHTIQIQKVRLRCNRLCTKMSDSEEENYCFFGKPLQPYDDDAFPKKKPISVEDQIATDAQGRRRFHGAFTGGFSAGFYNTVGSLEGWTPSEFKSTRQDKAQNKSQKPEDFMDDEDIGEFGIAPQTVRATSDYSTSKKRKRQAFSDGPIPGEPVLHSLLTSGNETIGYLLLKNIGLKDRTNVQEQEVSSEDKVYGCEMPKTYEISRNDDINQYVIPDIYKEFLQKPKDNSFGLGYVGLDKSHVNLFTSSKLVIRERNKKKVSISGQAFGVGAFEDDDEDIYVKDDMSKYDFELTSEKMSKKESLSKNEETVFDDFIISKNLLPPKDVFLPPTIPHSFTGKHKVKRSRFEPLPLETETPDRKDMNPEVRAKYLGEPTNTTTSGSVPSVSNNASTPGSKTEAAKCDTPKEEDKKEEDLEANTQKKFNLFSVSATDLVFDRFVSASKPEDPSNILEVIEKTETTHGTQEMRDAARMKMFGPLTRISADWQPSSLLCKRFNVPEPHVDELNASRNKKRTRNLIFEYEKFSDASSDLKPGLTIKESEEETVKNDTNEVIETEESSTAAQPNTDEPAGSKEGDKTEESIEEAAPKDITEKIDVNKNIDLFKAVFLSSSESEGEEDEKEKTNKDTEMKSSVLSDNLLPKIKPLKEGILSNMDFSIFEKSNDSNKEINVEDSRPSSTNVIPQTGESSYGPSLPEKLTKTWVEEKGWERLEKRMPREFEWKCQYAERESKKGRAKGGIIMGVKKGLEEENGSGVKEERGFMERTVKRKQRKWRIVTIYSRSMKETKRIIEERIKEQEEGTLVIGGDFNARIGGKGRRMEEQQATIERRPTKDGIENEEGRELVSLVEERGWDVLNGNCIGDEKGEYTYIGSRGETVIDYVMVNEEAWDKIEEFKVGERVESDHMPLEKNCEEYLDGRRKRKV</sequence>
<dbReference type="Gene3D" id="3.40.30.10">
    <property type="entry name" value="Glutaredoxin"/>
    <property type="match status" value="1"/>
</dbReference>
<keyword evidence="4" id="KW-0676">Redox-active center</keyword>
<dbReference type="AlphaFoldDB" id="A0A8J6HF40"/>
<keyword evidence="2" id="KW-0249">Electron transport</keyword>
<dbReference type="Pfam" id="PF14529">
    <property type="entry name" value="Exo_endo_phos_2"/>
    <property type="match status" value="1"/>
</dbReference>
<name>A0A8J6HF40_TENMO</name>
<feature type="compositionally biased region" description="Basic and acidic residues" evidence="5">
    <location>
        <begin position="542"/>
        <end position="557"/>
    </location>
</feature>
<dbReference type="EMBL" id="JABDTM020025662">
    <property type="protein sequence ID" value="KAH0812981.1"/>
    <property type="molecule type" value="Genomic_DNA"/>
</dbReference>
<comment type="caution">
    <text evidence="7">The sequence shown here is derived from an EMBL/GenBank/DDBJ whole genome shotgun (WGS) entry which is preliminary data.</text>
</comment>
<dbReference type="InterPro" id="IPR011666">
    <property type="entry name" value="DUF1604"/>
</dbReference>
<dbReference type="SUPFAM" id="SSF56219">
    <property type="entry name" value="DNase I-like"/>
    <property type="match status" value="1"/>
</dbReference>
<dbReference type="GO" id="GO:0006397">
    <property type="term" value="P:mRNA processing"/>
    <property type="evidence" value="ECO:0007669"/>
    <property type="project" value="InterPro"/>
</dbReference>
<keyword evidence="8" id="KW-1185">Reference proteome</keyword>
<dbReference type="SUPFAM" id="SSF52833">
    <property type="entry name" value="Thioredoxin-like"/>
    <property type="match status" value="1"/>
</dbReference>
<dbReference type="PANTHER" id="PTHR13384:SF19">
    <property type="entry name" value="G PATCH DOMAIN-CONTAINING PROTEIN 1"/>
    <property type="match status" value="1"/>
</dbReference>
<dbReference type="FunFam" id="3.40.30.10:FF:000001">
    <property type="entry name" value="Thioredoxin"/>
    <property type="match status" value="1"/>
</dbReference>
<feature type="domain" description="Thioredoxin" evidence="6">
    <location>
        <begin position="8"/>
        <end position="140"/>
    </location>
</feature>
<feature type="compositionally biased region" description="Basic and acidic residues" evidence="5">
    <location>
        <begin position="714"/>
        <end position="734"/>
    </location>
</feature>
<gene>
    <name evidence="7" type="ORF">GEV33_009817</name>
</gene>
<dbReference type="InterPro" id="IPR005135">
    <property type="entry name" value="Endo/exonuclease/phosphatase"/>
</dbReference>
<dbReference type="NCBIfam" id="TIGR01068">
    <property type="entry name" value="thioredoxin"/>
    <property type="match status" value="1"/>
</dbReference>
<evidence type="ECO:0000256" key="2">
    <source>
        <dbReference type="ARBA" id="ARBA00022982"/>
    </source>
</evidence>
<evidence type="ECO:0000313" key="8">
    <source>
        <dbReference type="Proteomes" id="UP000719412"/>
    </source>
</evidence>
<reference evidence="7" key="1">
    <citation type="journal article" date="2020" name="J Insects Food Feed">
        <title>The yellow mealworm (Tenebrio molitor) genome: a resource for the emerging insects as food and feed industry.</title>
        <authorList>
            <person name="Eriksson T."/>
            <person name="Andere A."/>
            <person name="Kelstrup H."/>
            <person name="Emery V."/>
            <person name="Picard C."/>
        </authorList>
    </citation>
    <scope>NUCLEOTIDE SEQUENCE</scope>
    <source>
        <strain evidence="7">Stoneville</strain>
        <tissue evidence="7">Whole head</tissue>
    </source>
</reference>
<dbReference type="Gene3D" id="3.60.10.10">
    <property type="entry name" value="Endonuclease/exonuclease/phosphatase"/>
    <property type="match status" value="1"/>
</dbReference>
<evidence type="ECO:0000256" key="4">
    <source>
        <dbReference type="ARBA" id="ARBA00023284"/>
    </source>
</evidence>
<dbReference type="Pfam" id="PF00085">
    <property type="entry name" value="Thioredoxin"/>
    <property type="match status" value="1"/>
</dbReference>
<dbReference type="PROSITE" id="PS00194">
    <property type="entry name" value="THIOREDOXIN_1"/>
    <property type="match status" value="1"/>
</dbReference>
<reference evidence="7" key="2">
    <citation type="submission" date="2021-08" db="EMBL/GenBank/DDBJ databases">
        <authorList>
            <person name="Eriksson T."/>
        </authorList>
    </citation>
    <scope>NUCLEOTIDE SEQUENCE</scope>
    <source>
        <strain evidence="7">Stoneville</strain>
        <tissue evidence="7">Whole head</tissue>
    </source>
</reference>
<dbReference type="PANTHER" id="PTHR13384">
    <property type="entry name" value="G PATCH DOMAIN-CONTAINING PROTEIN 1"/>
    <property type="match status" value="1"/>
</dbReference>
<feature type="region of interest" description="Disordered" evidence="5">
    <location>
        <begin position="808"/>
        <end position="838"/>
    </location>
</feature>
<feature type="compositionally biased region" description="Basic and acidic residues" evidence="5">
    <location>
        <begin position="764"/>
        <end position="773"/>
    </location>
</feature>
<dbReference type="Proteomes" id="UP000719412">
    <property type="component" value="Unassembled WGS sequence"/>
</dbReference>
<dbReference type="PROSITE" id="PS51352">
    <property type="entry name" value="THIOREDOXIN_2"/>
    <property type="match status" value="1"/>
</dbReference>
<feature type="compositionally biased region" description="Basic and acidic residues" evidence="5">
    <location>
        <begin position="237"/>
        <end position="253"/>
    </location>
</feature>
<dbReference type="GO" id="GO:0015035">
    <property type="term" value="F:protein-disulfide reductase activity"/>
    <property type="evidence" value="ECO:0007669"/>
    <property type="project" value="InterPro"/>
</dbReference>
<feature type="region of interest" description="Disordered" evidence="5">
    <location>
        <begin position="754"/>
        <end position="775"/>
    </location>
</feature>
<feature type="region of interest" description="Disordered" evidence="5">
    <location>
        <begin position="233"/>
        <end position="291"/>
    </location>
</feature>
<evidence type="ECO:0000313" key="7">
    <source>
        <dbReference type="EMBL" id="KAH0812981.1"/>
    </source>
</evidence>
<feature type="compositionally biased region" description="Basic and acidic residues" evidence="5">
    <location>
        <begin position="808"/>
        <end position="818"/>
    </location>
</feature>
<accession>A0A8J6HF40</accession>
<dbReference type="InterPro" id="IPR036691">
    <property type="entry name" value="Endo/exonu/phosph_ase_sf"/>
</dbReference>
<dbReference type="Pfam" id="PF07713">
    <property type="entry name" value="DUF1604"/>
    <property type="match status" value="1"/>
</dbReference>
<evidence type="ECO:0000259" key="6">
    <source>
        <dbReference type="PROSITE" id="PS51352"/>
    </source>
</evidence>
<protein>
    <recommendedName>
        <fullName evidence="6">Thioredoxin domain-containing protein</fullName>
    </recommendedName>
</protein>
<feature type="region of interest" description="Disordered" evidence="5">
    <location>
        <begin position="674"/>
        <end position="734"/>
    </location>
</feature>
<evidence type="ECO:0000256" key="3">
    <source>
        <dbReference type="ARBA" id="ARBA00023157"/>
    </source>
</evidence>
<dbReference type="InterPro" id="IPR005746">
    <property type="entry name" value="Thioredoxin"/>
</dbReference>
<dbReference type="InterPro" id="IPR036249">
    <property type="entry name" value="Thioredoxin-like_sf"/>
</dbReference>
<keyword evidence="3" id="KW-1015">Disulfide bond</keyword>
<dbReference type="CDD" id="cd02947">
    <property type="entry name" value="TRX_family"/>
    <property type="match status" value="1"/>
</dbReference>
<dbReference type="InterPro" id="IPR013766">
    <property type="entry name" value="Thioredoxin_domain"/>
</dbReference>
<organism evidence="7 8">
    <name type="scientific">Tenebrio molitor</name>
    <name type="common">Yellow mealworm beetle</name>
    <dbReference type="NCBI Taxonomy" id="7067"/>
    <lineage>
        <taxon>Eukaryota</taxon>
        <taxon>Metazoa</taxon>
        <taxon>Ecdysozoa</taxon>
        <taxon>Arthropoda</taxon>
        <taxon>Hexapoda</taxon>
        <taxon>Insecta</taxon>
        <taxon>Pterygota</taxon>
        <taxon>Neoptera</taxon>
        <taxon>Endopterygota</taxon>
        <taxon>Coleoptera</taxon>
        <taxon>Polyphaga</taxon>
        <taxon>Cucujiformia</taxon>
        <taxon>Tenebrionidae</taxon>
        <taxon>Tenebrio</taxon>
    </lineage>
</organism>
<evidence type="ECO:0000256" key="1">
    <source>
        <dbReference type="ARBA" id="ARBA00022448"/>
    </source>
</evidence>